<dbReference type="Proteomes" id="UP000029500">
    <property type="component" value="Chromosome"/>
</dbReference>
<evidence type="ECO:0000313" key="2">
    <source>
        <dbReference type="EMBL" id="AIQ67935.1"/>
    </source>
</evidence>
<reference evidence="2 3" key="1">
    <citation type="submission" date="2014-08" db="EMBL/GenBank/DDBJ databases">
        <title>Comparative genomics of the Paenibacillus odorifer group.</title>
        <authorList>
            <person name="den Bakker H.C."/>
            <person name="Tsai Y.-C."/>
            <person name="Martin N."/>
            <person name="Korlach J."/>
            <person name="Wiedmann M."/>
        </authorList>
    </citation>
    <scope>NUCLEOTIDE SEQUENCE [LARGE SCALE GENOMIC DNA]</scope>
    <source>
        <strain evidence="2 3">DSM 15220</strain>
    </source>
</reference>
<proteinExistence type="predicted"/>
<dbReference type="STRING" id="189425.PGRAT_10085"/>
<dbReference type="Gene3D" id="1.20.120.450">
    <property type="entry name" value="dinb family like domain"/>
    <property type="match status" value="1"/>
</dbReference>
<accession>A0A089M6G5</accession>
<feature type="domain" description="DinB-like" evidence="1">
    <location>
        <begin position="23"/>
        <end position="151"/>
    </location>
</feature>
<keyword evidence="3" id="KW-1185">Reference proteome</keyword>
<dbReference type="InterPro" id="IPR034660">
    <property type="entry name" value="DinB/YfiT-like"/>
</dbReference>
<name>A0A089M6G5_9BACL</name>
<dbReference type="Pfam" id="PF12867">
    <property type="entry name" value="DinB_2"/>
    <property type="match status" value="1"/>
</dbReference>
<dbReference type="eggNOG" id="COG2318">
    <property type="taxonomic scope" value="Bacteria"/>
</dbReference>
<dbReference type="RefSeq" id="WP_025708715.1">
    <property type="nucleotide sequence ID" value="NZ_CP009287.1"/>
</dbReference>
<dbReference type="HOGENOM" id="CLU_137351_0_0_9"/>
<gene>
    <name evidence="2" type="ORF">PGRAT_10085</name>
</gene>
<organism evidence="2 3">
    <name type="scientific">Paenibacillus graminis</name>
    <dbReference type="NCBI Taxonomy" id="189425"/>
    <lineage>
        <taxon>Bacteria</taxon>
        <taxon>Bacillati</taxon>
        <taxon>Bacillota</taxon>
        <taxon>Bacilli</taxon>
        <taxon>Bacillales</taxon>
        <taxon>Paenibacillaceae</taxon>
        <taxon>Paenibacillus</taxon>
    </lineage>
</organism>
<dbReference type="SUPFAM" id="SSF109854">
    <property type="entry name" value="DinB/YfiT-like putative metalloenzymes"/>
    <property type="match status" value="1"/>
</dbReference>
<evidence type="ECO:0000313" key="3">
    <source>
        <dbReference type="Proteomes" id="UP000029500"/>
    </source>
</evidence>
<sequence length="162" mass="19029">MAAKTNEQLVFEFQSLILYIQSLATLEEVDWETPIAAGKWTLKEMLCHITQWDKYFYEEAFAKIQEGQPLTIRHQNFDEFNARAIDYAKSLTTQAAIGQFVQYRTKILETTMGLSDEEFTKAYPDGDGRKFSIRGYLRDFIPHDKHHKRQMEQYLKTMKSGK</sequence>
<protein>
    <recommendedName>
        <fullName evidence="1">DinB-like domain-containing protein</fullName>
    </recommendedName>
</protein>
<dbReference type="InterPro" id="IPR024775">
    <property type="entry name" value="DinB-like"/>
</dbReference>
<evidence type="ECO:0000259" key="1">
    <source>
        <dbReference type="Pfam" id="PF12867"/>
    </source>
</evidence>
<dbReference type="AlphaFoldDB" id="A0A089M6G5"/>
<dbReference type="OrthoDB" id="2964295at2"/>
<dbReference type="EMBL" id="CP009287">
    <property type="protein sequence ID" value="AIQ67935.1"/>
    <property type="molecule type" value="Genomic_DNA"/>
</dbReference>
<dbReference type="KEGG" id="pgm:PGRAT_10085"/>